<dbReference type="SUPFAM" id="SSF52058">
    <property type="entry name" value="L domain-like"/>
    <property type="match status" value="2"/>
</dbReference>
<evidence type="ECO:0000256" key="4">
    <source>
        <dbReference type="ARBA" id="ARBA00022840"/>
    </source>
</evidence>
<keyword evidence="4" id="KW-0067">ATP-binding</keyword>
<organism evidence="8 9">
    <name type="scientific">Quercus rubra</name>
    <name type="common">Northern red oak</name>
    <name type="synonym">Quercus borealis</name>
    <dbReference type="NCBI Taxonomy" id="3512"/>
    <lineage>
        <taxon>Eukaryota</taxon>
        <taxon>Viridiplantae</taxon>
        <taxon>Streptophyta</taxon>
        <taxon>Embryophyta</taxon>
        <taxon>Tracheophyta</taxon>
        <taxon>Spermatophyta</taxon>
        <taxon>Magnoliopsida</taxon>
        <taxon>eudicotyledons</taxon>
        <taxon>Gunneridae</taxon>
        <taxon>Pentapetalae</taxon>
        <taxon>rosids</taxon>
        <taxon>fabids</taxon>
        <taxon>Fagales</taxon>
        <taxon>Fagaceae</taxon>
        <taxon>Quercus</taxon>
    </lineage>
</organism>
<dbReference type="PANTHER" id="PTHR33463">
    <property type="entry name" value="NB-ARC DOMAIN-CONTAINING PROTEIN-RELATED"/>
    <property type="match status" value="1"/>
</dbReference>
<evidence type="ECO:0000313" key="9">
    <source>
        <dbReference type="Proteomes" id="UP001324115"/>
    </source>
</evidence>
<dbReference type="SUPFAM" id="SSF52540">
    <property type="entry name" value="P-loop containing nucleoside triphosphate hydrolases"/>
    <property type="match status" value="1"/>
</dbReference>
<dbReference type="Pfam" id="PF00931">
    <property type="entry name" value="NB-ARC"/>
    <property type="match status" value="1"/>
</dbReference>
<comment type="similarity">
    <text evidence="1">Belongs to the disease resistance NB-LRR family.</text>
</comment>
<feature type="coiled-coil region" evidence="5">
    <location>
        <begin position="30"/>
        <end position="89"/>
    </location>
</feature>
<dbReference type="InterPro" id="IPR002182">
    <property type="entry name" value="NB-ARC"/>
</dbReference>
<protein>
    <recommendedName>
        <fullName evidence="10">AAA+ ATPase domain-containing protein</fullName>
    </recommendedName>
</protein>
<sequence>MEIVISIAAELAKCLVGQCLSHSFLYCNGIQNMKKKVKMLQAARDKVQNSVDAAIRSAEEIEIEVYKWLEKVDVTLEEAKEILEDEEKGNTRSSGGACLNLKQCHQQREKAKKIVQDIDDALKTGNFERVSHRPASHAIYVTFESRMSTVKGLMEALRDTNINNIGVWGMPGAGKTTIVTEVVWQAKEEKLFDEVAMAAVMQSPDLKRIQEEIADMLGLKFDVETVPVRAIRLRERLKRNKKVLVVLDDIWNKLDLEAIGIPCNGCKILLTSRDRDILSCEMNTQKNFELDVLSPDEAWSLFEKMAGDSLKDPNLRSIATQVAEVCACLPLAIVTVATALKNKSLFEWEDALQQLRRPSPLHLTGMQAALYSKIELSYKHLGSPVVKSFFLLCGQMSSAIFYEYLVRCCFGLCSFPGIRTLEEARNKVYTLVRSLKDSCLLLEDPRTSEYVRMHDLVRDVAILIAKDENMFSVRNDDPVKWPDEDALTMCSSISVRAEDIHELPDGLVCPKLKFLYVYGRDRDFKISETFFRGMRELKVLDLTKMRLLSLPSSINLLTNLQTLCLDQCVLKDIAVIGELKNLEILSLLSSKFTELPKEIGLLTRLRLLDLSDCTKLELIPPNVLSCLLQLEELYVCNSFTQWELEGVNNERASLAELKHLSLLTTLEVNILNANMLPKNLLFKKLKRYQIFIGDVWDQFGKSESSRALKLKLNSSFELERGVKMLLSGIEDLCLDELKGVKSIISELDSKGFQQLKHLHVQNNSEMKYIIHSKGLGIADVVFPVLEIFSLKNMINLEEICHGQIPLTSFRNLSIVKVEHCEKLKFIFSSSIAKGLSQLQTLEIRECSIIDAIVEKEEGRIEDRDMILFPQLRRLLLHCLPKLMSFSSTQNSDIIDAGEVIPENEQVVFPNLETLELSSIHSEEILLHNQHRATSSFKLTDPRFHNLCKLIVKGSGNLKYLLSSSTARFMVQLKYLYIEDCKVMEEVLLTEDLGEEEIIPKVLFPQLKDLFLKDLPILKRFCIGTNLRFPSLKDLWIEQCPKLESFIFKPVSSGMTLSKEIKEVNSEEIPQTAMQPLFNEEVAFPSLETMRILHLEKLKIIWHDQLAEDSFFKLRSLFVQFCENLVNIFESNMLTRFQSLERLYVEYCGSLQQVFELQRHNVRESHVLIAIPLKILILRRLPKMKQVWNKDPQGIFSFQNLQEISVWECESLQSLFPASVARFLMQLEDLRIEDCGVEEIVSREEIAKAAARFVFPKVTLLVLRKLPKLKWFCRGLHTSKWPLLKKLEVRACDQIEIFASKVLNFQEIVEQSQLETSIQQPLFLVEEGTLFPNLEVLTLSGDFLMKEIQRDQLLEESFYKLKVLNIAGYLAVSDWINFLKRLHSLEKLFVRRTSWEEIFPYEELFDQENNATILAQLQELELYELPTLTHLWKEDTQPSPILYNLENLIVSFCDKLKILVPSSISFQNLTNLEILKCHGLINLVTSSTAKSLVQLKKISVSECERITEVVVGEGGEASEVITFTQLIYLKLDSLPNLASFCSGSYSFNFPSLEEVIVRQCPEMKTFSYGALGTPKLKKVQATQEDEWHWKVDLNTTIRCLTQ</sequence>
<dbReference type="InterPro" id="IPR032675">
    <property type="entry name" value="LRR_dom_sf"/>
</dbReference>
<dbReference type="GO" id="GO:0005524">
    <property type="term" value="F:ATP binding"/>
    <property type="evidence" value="ECO:0007669"/>
    <property type="project" value="UniProtKB-KW"/>
</dbReference>
<keyword evidence="9" id="KW-1185">Reference proteome</keyword>
<dbReference type="EMBL" id="JAXUIC010000003">
    <property type="protein sequence ID" value="KAK4596166.1"/>
    <property type="molecule type" value="Genomic_DNA"/>
</dbReference>
<dbReference type="InterPro" id="IPR057135">
    <property type="entry name" value="At4g27190-like_LRR"/>
</dbReference>
<feature type="domain" description="Disease resistance protein At4g27190-like leucine-rich repeats" evidence="7">
    <location>
        <begin position="1087"/>
        <end position="1235"/>
    </location>
</feature>
<dbReference type="InterPro" id="IPR050905">
    <property type="entry name" value="Plant_NBS-LRR"/>
</dbReference>
<dbReference type="InterPro" id="IPR042197">
    <property type="entry name" value="Apaf_helical"/>
</dbReference>
<feature type="domain" description="Disease resistance protein At4g27190-like leucine-rich repeats" evidence="7">
    <location>
        <begin position="1464"/>
        <end position="1564"/>
    </location>
</feature>
<dbReference type="GO" id="GO:0043531">
    <property type="term" value="F:ADP binding"/>
    <property type="evidence" value="ECO:0007669"/>
    <property type="project" value="InterPro"/>
</dbReference>
<evidence type="ECO:0000259" key="7">
    <source>
        <dbReference type="Pfam" id="PF23247"/>
    </source>
</evidence>
<gene>
    <name evidence="8" type="ORF">RGQ29_014283</name>
</gene>
<reference evidence="8 9" key="1">
    <citation type="journal article" date="2023" name="G3 (Bethesda)">
        <title>A haplotype-resolved chromosome-scale genome for Quercus rubra L. provides insights into the genetics of adaptive traits for red oak species.</title>
        <authorList>
            <person name="Kapoor B."/>
            <person name="Jenkins J."/>
            <person name="Schmutz J."/>
            <person name="Zhebentyayeva T."/>
            <person name="Kuelheim C."/>
            <person name="Coggeshall M."/>
            <person name="Heim C."/>
            <person name="Lasky J.R."/>
            <person name="Leites L."/>
            <person name="Islam-Faridi N."/>
            <person name="Romero-Severson J."/>
            <person name="DeLeo V.L."/>
            <person name="Lucas S.M."/>
            <person name="Lazic D."/>
            <person name="Gailing O."/>
            <person name="Carlson J."/>
            <person name="Staton M."/>
        </authorList>
    </citation>
    <scope>NUCLEOTIDE SEQUENCE [LARGE SCALE GENOMIC DNA]</scope>
    <source>
        <strain evidence="8">Pseudo-F2</strain>
    </source>
</reference>
<evidence type="ECO:0000256" key="3">
    <source>
        <dbReference type="ARBA" id="ARBA00022821"/>
    </source>
</evidence>
<keyword evidence="2" id="KW-0547">Nucleotide-binding</keyword>
<feature type="domain" description="Disease resistance protein At4g27190-like leucine-rich repeats" evidence="7">
    <location>
        <begin position="726"/>
        <end position="846"/>
    </location>
</feature>
<dbReference type="GO" id="GO:0006952">
    <property type="term" value="P:defense response"/>
    <property type="evidence" value="ECO:0007669"/>
    <property type="project" value="UniProtKB-KW"/>
</dbReference>
<feature type="domain" description="Disease resistance protein At4g27190-like leucine-rich repeats" evidence="7">
    <location>
        <begin position="933"/>
        <end position="1046"/>
    </location>
</feature>
<keyword evidence="5" id="KW-0175">Coiled coil</keyword>
<name>A0AAN7FKT8_QUERU</name>
<dbReference type="PRINTS" id="PR00364">
    <property type="entry name" value="DISEASERSIST"/>
</dbReference>
<feature type="domain" description="Disease resistance protein At4g27190-like leucine-rich repeats" evidence="7">
    <location>
        <begin position="1333"/>
        <end position="1463"/>
    </location>
</feature>
<feature type="domain" description="NB-ARC" evidence="6">
    <location>
        <begin position="150"/>
        <end position="307"/>
    </location>
</feature>
<evidence type="ECO:0000256" key="2">
    <source>
        <dbReference type="ARBA" id="ARBA00022741"/>
    </source>
</evidence>
<evidence type="ECO:0000256" key="5">
    <source>
        <dbReference type="SAM" id="Coils"/>
    </source>
</evidence>
<keyword evidence="3" id="KW-0611">Plant defense</keyword>
<evidence type="ECO:0000256" key="1">
    <source>
        <dbReference type="ARBA" id="ARBA00008894"/>
    </source>
</evidence>
<proteinExistence type="inferred from homology"/>
<dbReference type="PANTHER" id="PTHR33463:SF215">
    <property type="entry name" value="NB-ARC DOMAIN DISEASE RESISTANCE PROTEIN"/>
    <property type="match status" value="1"/>
</dbReference>
<dbReference type="Gene3D" id="3.80.10.10">
    <property type="entry name" value="Ribonuclease Inhibitor"/>
    <property type="match status" value="3"/>
</dbReference>
<dbReference type="SUPFAM" id="SSF52047">
    <property type="entry name" value="RNI-like"/>
    <property type="match status" value="2"/>
</dbReference>
<evidence type="ECO:0000313" key="8">
    <source>
        <dbReference type="EMBL" id="KAK4596167.1"/>
    </source>
</evidence>
<dbReference type="Gene3D" id="3.40.50.300">
    <property type="entry name" value="P-loop containing nucleotide triphosphate hydrolases"/>
    <property type="match status" value="1"/>
</dbReference>
<dbReference type="Proteomes" id="UP001324115">
    <property type="component" value="Unassembled WGS sequence"/>
</dbReference>
<dbReference type="Gene3D" id="1.10.8.430">
    <property type="entry name" value="Helical domain of apoptotic protease-activating factors"/>
    <property type="match status" value="1"/>
</dbReference>
<dbReference type="EMBL" id="JAXUIC010000003">
    <property type="protein sequence ID" value="KAK4596168.1"/>
    <property type="molecule type" value="Genomic_DNA"/>
</dbReference>
<evidence type="ECO:0008006" key="10">
    <source>
        <dbReference type="Google" id="ProtNLM"/>
    </source>
</evidence>
<accession>A0AAN7FKT8</accession>
<comment type="caution">
    <text evidence="8">The sequence shown here is derived from an EMBL/GenBank/DDBJ whole genome shotgun (WGS) entry which is preliminary data.</text>
</comment>
<dbReference type="InterPro" id="IPR027417">
    <property type="entry name" value="P-loop_NTPase"/>
</dbReference>
<dbReference type="EMBL" id="JAXUIC010000003">
    <property type="protein sequence ID" value="KAK4596167.1"/>
    <property type="molecule type" value="Genomic_DNA"/>
</dbReference>
<dbReference type="Pfam" id="PF23247">
    <property type="entry name" value="LRR_RPS2"/>
    <property type="match status" value="5"/>
</dbReference>
<evidence type="ECO:0000259" key="6">
    <source>
        <dbReference type="Pfam" id="PF00931"/>
    </source>
</evidence>